<feature type="binding site" evidence="6">
    <location>
        <position position="134"/>
    </location>
    <ligand>
        <name>K(+)</name>
        <dbReference type="ChEBI" id="CHEBI:29103"/>
    </ligand>
</feature>
<comment type="function">
    <text evidence="6">Catalyzes the epimerization of the S- and R-forms of NAD(P)HX, a damaged form of NAD(P)H that is a result of enzymatic or heat-dependent hydration. This is a prerequisite for the S-specific NAD(P)H-hydrate dehydratase to allow the repair of both epimers of NAD(P)HX.</text>
</comment>
<dbReference type="Pfam" id="PF03853">
    <property type="entry name" value="YjeF_N"/>
    <property type="match status" value="1"/>
</dbReference>
<comment type="caution">
    <text evidence="6">Lacks conserved residue(s) required for the propagation of feature annotation.</text>
</comment>
<evidence type="ECO:0000256" key="1">
    <source>
        <dbReference type="ARBA" id="ARBA00006001"/>
    </source>
</evidence>
<dbReference type="GO" id="GO:0052855">
    <property type="term" value="F:ADP-dependent NAD(P)H-hydrate dehydratase activity"/>
    <property type="evidence" value="ECO:0007669"/>
    <property type="project" value="UniProtKB-EC"/>
</dbReference>
<protein>
    <recommendedName>
        <fullName evidence="6">NAD(P)H-hydrate epimerase</fullName>
        <ecNumber evidence="6">5.1.99.6</ecNumber>
    </recommendedName>
    <alternativeName>
        <fullName evidence="6">NAD(P)HX epimerase</fullName>
    </alternativeName>
</protein>
<evidence type="ECO:0000256" key="2">
    <source>
        <dbReference type="ARBA" id="ARBA00009524"/>
    </source>
</evidence>
<dbReference type="EC" id="5.1.99.6" evidence="6"/>
<comment type="cofactor">
    <cofactor evidence="6">
        <name>K(+)</name>
        <dbReference type="ChEBI" id="CHEBI:29103"/>
    </cofactor>
    <text evidence="6">Binds 1 potassium ion per subunit.</text>
</comment>
<feature type="binding site" evidence="6">
    <location>
        <position position="167"/>
    </location>
    <ligand>
        <name>(6S)-NADPHX</name>
        <dbReference type="ChEBI" id="CHEBI:64076"/>
    </ligand>
</feature>
<keyword evidence="6" id="KW-0547">Nucleotide-binding</keyword>
<dbReference type="PROSITE" id="PS51385">
    <property type="entry name" value="YJEF_N"/>
    <property type="match status" value="1"/>
</dbReference>
<dbReference type="Proteomes" id="UP000244173">
    <property type="component" value="Chromosome"/>
</dbReference>
<feature type="binding site" evidence="6">
    <location>
        <position position="170"/>
    </location>
    <ligand>
        <name>K(+)</name>
        <dbReference type="ChEBI" id="CHEBI:29103"/>
    </ligand>
</feature>
<dbReference type="GO" id="GO:0052856">
    <property type="term" value="F:NAD(P)HX epimerase activity"/>
    <property type="evidence" value="ECO:0007669"/>
    <property type="project" value="UniProtKB-UniRule"/>
</dbReference>
<evidence type="ECO:0000313" key="10">
    <source>
        <dbReference type="EMBL" id="AVY94700.1"/>
    </source>
</evidence>
<dbReference type="Gene3D" id="3.40.1190.20">
    <property type="match status" value="1"/>
</dbReference>
<comment type="similarity">
    <text evidence="2">In the C-terminal section; belongs to the NnrD/CARKD family.</text>
</comment>
<proteinExistence type="inferred from homology"/>
<comment type="catalytic activity">
    <reaction evidence="6">
        <text>(6R)-NADPHX = (6S)-NADPHX</text>
        <dbReference type="Rhea" id="RHEA:32227"/>
        <dbReference type="ChEBI" id="CHEBI:64076"/>
        <dbReference type="ChEBI" id="CHEBI:64077"/>
        <dbReference type="EC" id="5.1.99.6"/>
    </reaction>
</comment>
<keyword evidence="6" id="KW-0413">Isomerase</keyword>
<feature type="region of interest" description="Disordered" evidence="7">
    <location>
        <begin position="306"/>
        <end position="326"/>
    </location>
</feature>
<keyword evidence="11" id="KW-1185">Reference proteome</keyword>
<feature type="binding site" evidence="6">
    <location>
        <begin position="138"/>
        <end position="144"/>
    </location>
    <ligand>
        <name>(6S)-NADPHX</name>
        <dbReference type="ChEBI" id="CHEBI:64076"/>
    </ligand>
</feature>
<comment type="catalytic activity">
    <reaction evidence="5">
        <text>(6S)-NADPHX + ADP = AMP + phosphate + NADPH + H(+)</text>
        <dbReference type="Rhea" id="RHEA:32235"/>
        <dbReference type="ChEBI" id="CHEBI:15378"/>
        <dbReference type="ChEBI" id="CHEBI:43474"/>
        <dbReference type="ChEBI" id="CHEBI:57783"/>
        <dbReference type="ChEBI" id="CHEBI:64076"/>
        <dbReference type="ChEBI" id="CHEBI:456215"/>
        <dbReference type="ChEBI" id="CHEBI:456216"/>
        <dbReference type="EC" id="4.2.1.136"/>
    </reaction>
</comment>
<dbReference type="InterPro" id="IPR036652">
    <property type="entry name" value="YjeF_N_dom_sf"/>
</dbReference>
<evidence type="ECO:0000256" key="3">
    <source>
        <dbReference type="ARBA" id="ARBA00025153"/>
    </source>
</evidence>
<sequence length="350" mass="36405">MRAGARPILPQHRLPPETDMNRPIHTLATLRHIETLAGQAGMPLMDRAAGAIADRVEQRIVRGEPILALAGRGNNGGDALLAAARLAARGHRVDAWLPLGEPATDDARRAHAQALAAGVTLVVAPRTAPALALDGLFGIGLRRAPDAAACAAIDWLNGISGHRLALDVPSGLDAWSGQVTGCAVAATETLTFLADKPGLLTHDGPDQAGDVHLATLDIPPAWWPAADGACYQPDDDITHRLARKQNAHKGSFGCVAVLGGATGMTGAALLAARAALRTGAGKVRIGLLEPALAVDPLYPELMLDDAPAPSPTPMSRSWRSAPGSVSRRRPRNCCGTRCSAADRWCSTPTP</sequence>
<evidence type="ECO:0000256" key="4">
    <source>
        <dbReference type="ARBA" id="ARBA00048238"/>
    </source>
</evidence>
<comment type="function">
    <text evidence="3">Bifunctional enzyme that catalyzes the epimerization of the S- and R-forms of NAD(P)HX and the dehydration of the S-form of NAD(P)HX at the expense of ADP, which is converted to AMP. This allows the repair of both epimers of NAD(P)HX, a damaged form of NAD(P)H that is a result of enzymatic or heat-dependent hydration.</text>
</comment>
<comment type="catalytic activity">
    <reaction evidence="4">
        <text>(6S)-NADHX + ADP = AMP + phosphate + NADH + H(+)</text>
        <dbReference type="Rhea" id="RHEA:32223"/>
        <dbReference type="ChEBI" id="CHEBI:15378"/>
        <dbReference type="ChEBI" id="CHEBI:43474"/>
        <dbReference type="ChEBI" id="CHEBI:57945"/>
        <dbReference type="ChEBI" id="CHEBI:64074"/>
        <dbReference type="ChEBI" id="CHEBI:456215"/>
        <dbReference type="ChEBI" id="CHEBI:456216"/>
        <dbReference type="EC" id="4.2.1.136"/>
    </reaction>
</comment>
<evidence type="ECO:0000259" key="9">
    <source>
        <dbReference type="PROSITE" id="PS51385"/>
    </source>
</evidence>
<dbReference type="InterPro" id="IPR000631">
    <property type="entry name" value="CARKD"/>
</dbReference>
<evidence type="ECO:0000313" key="11">
    <source>
        <dbReference type="Proteomes" id="UP000244173"/>
    </source>
</evidence>
<evidence type="ECO:0000256" key="5">
    <source>
        <dbReference type="ARBA" id="ARBA00049209"/>
    </source>
</evidence>
<dbReference type="Gene3D" id="3.40.50.10260">
    <property type="entry name" value="YjeF N-terminal domain"/>
    <property type="match status" value="1"/>
</dbReference>
<keyword evidence="6" id="KW-0630">Potassium</keyword>
<dbReference type="InterPro" id="IPR004443">
    <property type="entry name" value="YjeF_N_dom"/>
</dbReference>
<feature type="binding site" evidence="6">
    <location>
        <position position="75"/>
    </location>
    <ligand>
        <name>K(+)</name>
        <dbReference type="ChEBI" id="CHEBI:29103"/>
    </ligand>
</feature>
<dbReference type="HAMAP" id="MF_01966">
    <property type="entry name" value="NADHX_epimerase"/>
    <property type="match status" value="1"/>
</dbReference>
<keyword evidence="6" id="KW-0521">NADP</keyword>
<dbReference type="Pfam" id="PF01256">
    <property type="entry name" value="Carb_kinase"/>
    <property type="match status" value="1"/>
</dbReference>
<comment type="catalytic activity">
    <reaction evidence="6">
        <text>(6R)-NADHX = (6S)-NADHX</text>
        <dbReference type="Rhea" id="RHEA:32215"/>
        <dbReference type="ChEBI" id="CHEBI:64074"/>
        <dbReference type="ChEBI" id="CHEBI:64075"/>
        <dbReference type="EC" id="5.1.99.6"/>
    </reaction>
</comment>
<dbReference type="SUPFAM" id="SSF53613">
    <property type="entry name" value="Ribokinase-like"/>
    <property type="match status" value="1"/>
</dbReference>
<dbReference type="PROSITE" id="PS51383">
    <property type="entry name" value="YJEF_C_3"/>
    <property type="match status" value="1"/>
</dbReference>
<dbReference type="SUPFAM" id="SSF64153">
    <property type="entry name" value="YjeF N-terminal domain-like"/>
    <property type="match status" value="1"/>
</dbReference>
<dbReference type="STRING" id="1122240.GCA_000620105_01667"/>
<dbReference type="KEGG" id="maer:DAI18_12145"/>
<evidence type="ECO:0000259" key="8">
    <source>
        <dbReference type="PROSITE" id="PS51383"/>
    </source>
</evidence>
<keyword evidence="6" id="KW-0479">Metal-binding</keyword>
<evidence type="ECO:0000256" key="6">
    <source>
        <dbReference type="HAMAP-Rule" id="MF_01966"/>
    </source>
</evidence>
<comment type="similarity">
    <text evidence="6">Belongs to the NnrE/AIBP family.</text>
</comment>
<name>A0A2S0PBC9_9NEIS</name>
<accession>A0A2S0PBC9</accession>
<feature type="binding site" evidence="6">
    <location>
        <begin position="74"/>
        <end position="78"/>
    </location>
    <ligand>
        <name>(6S)-NADPHX</name>
        <dbReference type="ChEBI" id="CHEBI:64076"/>
    </ligand>
</feature>
<keyword evidence="6" id="KW-0520">NAD</keyword>
<feature type="domain" description="YjeF C-terminal" evidence="8">
    <location>
        <begin position="232"/>
        <end position="350"/>
    </location>
</feature>
<reference evidence="10 11" key="1">
    <citation type="submission" date="2018-04" db="EMBL/GenBank/DDBJ databases">
        <title>Denitrifier Microvirgula.</title>
        <authorList>
            <person name="Anderson E."/>
            <person name="Jang J."/>
            <person name="Ishii S."/>
        </authorList>
    </citation>
    <scope>NUCLEOTIDE SEQUENCE [LARGE SCALE GENOMIC DNA]</scope>
    <source>
        <strain evidence="10 11">BE2.4</strain>
    </source>
</reference>
<dbReference type="AlphaFoldDB" id="A0A2S0PBC9"/>
<dbReference type="GO" id="GO:0046872">
    <property type="term" value="F:metal ion binding"/>
    <property type="evidence" value="ECO:0007669"/>
    <property type="project" value="UniProtKB-KW"/>
</dbReference>
<dbReference type="InterPro" id="IPR029056">
    <property type="entry name" value="Ribokinase-like"/>
</dbReference>
<dbReference type="EMBL" id="CP028519">
    <property type="protein sequence ID" value="AVY94700.1"/>
    <property type="molecule type" value="Genomic_DNA"/>
</dbReference>
<dbReference type="GO" id="GO:0000166">
    <property type="term" value="F:nucleotide binding"/>
    <property type="evidence" value="ECO:0007669"/>
    <property type="project" value="UniProtKB-KW"/>
</dbReference>
<gene>
    <name evidence="6" type="primary">nnrE</name>
    <name evidence="10" type="ORF">DAI18_12145</name>
</gene>
<organism evidence="10 11">
    <name type="scientific">Microvirgula aerodenitrificans</name>
    <dbReference type="NCBI Taxonomy" id="57480"/>
    <lineage>
        <taxon>Bacteria</taxon>
        <taxon>Pseudomonadati</taxon>
        <taxon>Pseudomonadota</taxon>
        <taxon>Betaproteobacteria</taxon>
        <taxon>Neisseriales</taxon>
        <taxon>Aquaspirillaceae</taxon>
        <taxon>Microvirgula</taxon>
    </lineage>
</organism>
<dbReference type="NCBIfam" id="TIGR00197">
    <property type="entry name" value="yjeF_nterm"/>
    <property type="match status" value="1"/>
</dbReference>
<evidence type="ECO:0000256" key="7">
    <source>
        <dbReference type="SAM" id="MobiDB-lite"/>
    </source>
</evidence>
<comment type="similarity">
    <text evidence="1">In the N-terminal section; belongs to the NnrE/AIBP family.</text>
</comment>
<feature type="domain" description="YjeF N-terminal" evidence="9">
    <location>
        <begin position="26"/>
        <end position="224"/>
    </location>
</feature>
<feature type="region of interest" description="Disordered" evidence="7">
    <location>
        <begin position="1"/>
        <end position="20"/>
    </location>
</feature>